<dbReference type="NCBIfam" id="TIGR04057">
    <property type="entry name" value="SusC_RagA_signa"/>
    <property type="match status" value="1"/>
</dbReference>
<comment type="similarity">
    <text evidence="7">Belongs to the TonB-dependent receptor family.</text>
</comment>
<keyword evidence="8" id="KW-0732">Signal</keyword>
<dbReference type="NCBIfam" id="TIGR04056">
    <property type="entry name" value="OMP_RagA_SusC"/>
    <property type="match status" value="1"/>
</dbReference>
<evidence type="ECO:0000313" key="11">
    <source>
        <dbReference type="Proteomes" id="UP000284379"/>
    </source>
</evidence>
<feature type="domain" description="TonB-dependent receptor plug" evidence="9">
    <location>
        <begin position="203"/>
        <end position="327"/>
    </location>
</feature>
<evidence type="ECO:0000256" key="3">
    <source>
        <dbReference type="ARBA" id="ARBA00022452"/>
    </source>
</evidence>
<sequence length="1192" mass="133069">MRKLLLIMLLCCSIGAFAQEQRVSMSMHNVTVKEALKKLKTLTSYSLWCSSSEMELEKKISVEAQDKTINEMLDIILTGQQLQYEVKNKVIQIYKMAPVQAPAQESNIITGIVLFEEDNEPVVGASIKVKGTTMGTIADIDGRFTLKDIPQNAQTLIVSYVGMKDKEVAVKRGIPLKVTLASDVQTLNEVVVTGVQKMDKRLFTGATDQLSASNVKLDGVPDISRSLEGRSAGVSVQNVSGTFGTAPKIRVRGATSIYGSSKPLWVVDGVIMEDVVEVDADQLSSGDATTLISSAISGLNADDIESFQILKDGSATSIYGARAMSGVIVITTKKGKAGSSRVSYTGEYTMRLKPDYSQFNIMNSQDQMSVYQEMQKKGWLNFSELSNASESGVYGKMYELLHTYDPVTQQFGLLNTPLSRANYLRDAEMRNTNWFDLLFNTNVMHNHSVSISSGNDKTSYYASLSALVDPGWTKDSKVNRYTANLNATYNILTNLSLNLISSGSYRKQKAPGTLSQSTDPVSGEVKRDFDINPYSYALNSSRAISATEYYTRNYAPFNIFHELENNYMDINASDLKVQGELKWKILPNLEVTALGAMKYSSTSQEHIITDFSNQAMAYRAMPTSSIRDQNPHLYRDPDNPYALPISILPEGGIYECSDFRMLGYDFRGTISYNNVFKEKHIVNLFGGMESNYIDRQRKWIRGWGLQYSMGEVPFYAYQVFKKGAEEGTDYYSIAKGRVRNIAFFANATYSYKGIYTLNGTIRYEGSNTLGKTHSSRWLPTWNISGAWNIHEEEFFKDWEPALSHLSLKASYSLTADRGPESVTNSTAILSAYKPWRPTASTGEMGLQVVDLGNSDLTYEKKHELNIGVDVGLLDNRISVAVDWYQRNNYDLIGPVSTQGAGGEILKMGNIAEMKSNGVEFTLSTRNIQTKDFSWTTDFIYSHTHNEITKLKSNKTLMGLVSGYGFAREGYPVRSIFSIPFQGLNKDGIPTFLNQDGQITTTDINFQESKKLDFLKYSGAADPTDLGSFGNTFGYKGFKLNLFITYSFGNVVRLDNVFSSSYSDLTATPKEFKNRWMVPGDEKFTNIPVIASTRQNRLDPYLSRAYNAYNYSDMRIADGGFIRMKEIGLSYDFPKALIANWKLNSLSLKLQCTNLFLIYADKKLNGQDPEFFNSGGVATPVPRQFTLTLRLGM</sequence>
<evidence type="ECO:0000313" key="10">
    <source>
        <dbReference type="EMBL" id="RHB33433.1"/>
    </source>
</evidence>
<keyword evidence="3 7" id="KW-1134">Transmembrane beta strand</keyword>
<name>A0A413VIM9_9BACE</name>
<reference evidence="10 11" key="1">
    <citation type="submission" date="2018-08" db="EMBL/GenBank/DDBJ databases">
        <title>A genome reference for cultivated species of the human gut microbiota.</title>
        <authorList>
            <person name="Zou Y."/>
            <person name="Xue W."/>
            <person name="Luo G."/>
        </authorList>
    </citation>
    <scope>NUCLEOTIDE SEQUENCE [LARGE SCALE GENOMIC DNA]</scope>
    <source>
        <strain evidence="10 11">AM40-30BH</strain>
    </source>
</reference>
<keyword evidence="2 7" id="KW-0813">Transport</keyword>
<evidence type="ECO:0000256" key="1">
    <source>
        <dbReference type="ARBA" id="ARBA00004571"/>
    </source>
</evidence>
<dbReference type="Pfam" id="PF13715">
    <property type="entry name" value="CarbopepD_reg_2"/>
    <property type="match status" value="1"/>
</dbReference>
<evidence type="ECO:0000256" key="4">
    <source>
        <dbReference type="ARBA" id="ARBA00022692"/>
    </source>
</evidence>
<evidence type="ECO:0000256" key="8">
    <source>
        <dbReference type="SAM" id="SignalP"/>
    </source>
</evidence>
<keyword evidence="6 7" id="KW-0998">Cell outer membrane</keyword>
<evidence type="ECO:0000259" key="9">
    <source>
        <dbReference type="Pfam" id="PF07715"/>
    </source>
</evidence>
<dbReference type="RefSeq" id="WP_122201941.1">
    <property type="nucleotide sequence ID" value="NZ_CABJFV010000015.1"/>
</dbReference>
<dbReference type="Pfam" id="PF07715">
    <property type="entry name" value="Plug"/>
    <property type="match status" value="1"/>
</dbReference>
<dbReference type="InterPro" id="IPR037066">
    <property type="entry name" value="Plug_dom_sf"/>
</dbReference>
<dbReference type="Gene3D" id="2.170.130.10">
    <property type="entry name" value="TonB-dependent receptor, plug domain"/>
    <property type="match status" value="1"/>
</dbReference>
<comment type="caution">
    <text evidence="10">The sequence shown here is derived from an EMBL/GenBank/DDBJ whole genome shotgun (WGS) entry which is preliminary data.</text>
</comment>
<dbReference type="InterPro" id="IPR023997">
    <property type="entry name" value="TonB-dep_OMP_SusC/RagA_CS"/>
</dbReference>
<keyword evidence="4 7" id="KW-0812">Transmembrane</keyword>
<protein>
    <submittedName>
        <fullName evidence="10">SusC/RagA family TonB-linked outer membrane protein</fullName>
    </submittedName>
</protein>
<evidence type="ECO:0000256" key="7">
    <source>
        <dbReference type="PROSITE-ProRule" id="PRU01360"/>
    </source>
</evidence>
<dbReference type="InterPro" id="IPR036942">
    <property type="entry name" value="Beta-barrel_TonB_sf"/>
</dbReference>
<organism evidence="10 11">
    <name type="scientific">Bacteroides nordii</name>
    <dbReference type="NCBI Taxonomy" id="291645"/>
    <lineage>
        <taxon>Bacteria</taxon>
        <taxon>Pseudomonadati</taxon>
        <taxon>Bacteroidota</taxon>
        <taxon>Bacteroidia</taxon>
        <taxon>Bacteroidales</taxon>
        <taxon>Bacteroidaceae</taxon>
        <taxon>Bacteroides</taxon>
    </lineage>
</organism>
<dbReference type="InterPro" id="IPR023996">
    <property type="entry name" value="TonB-dep_OMP_SusC/RagA"/>
</dbReference>
<dbReference type="InterPro" id="IPR039426">
    <property type="entry name" value="TonB-dep_rcpt-like"/>
</dbReference>
<dbReference type="Gene3D" id="2.60.40.1120">
    <property type="entry name" value="Carboxypeptidase-like, regulatory domain"/>
    <property type="match status" value="1"/>
</dbReference>
<evidence type="ECO:0000256" key="5">
    <source>
        <dbReference type="ARBA" id="ARBA00023136"/>
    </source>
</evidence>
<feature type="chain" id="PRO_5019050156" evidence="8">
    <location>
        <begin position="19"/>
        <end position="1192"/>
    </location>
</feature>
<comment type="subcellular location">
    <subcellularLocation>
        <location evidence="1 7">Cell outer membrane</location>
        <topology evidence="1 7">Multi-pass membrane protein</topology>
    </subcellularLocation>
</comment>
<gene>
    <name evidence="10" type="ORF">DW888_15745</name>
</gene>
<dbReference type="PROSITE" id="PS52016">
    <property type="entry name" value="TONB_DEPENDENT_REC_3"/>
    <property type="match status" value="1"/>
</dbReference>
<dbReference type="SUPFAM" id="SSF49464">
    <property type="entry name" value="Carboxypeptidase regulatory domain-like"/>
    <property type="match status" value="1"/>
</dbReference>
<accession>A0A413VIM9</accession>
<keyword evidence="5 7" id="KW-0472">Membrane</keyword>
<dbReference type="SUPFAM" id="SSF56935">
    <property type="entry name" value="Porins"/>
    <property type="match status" value="1"/>
</dbReference>
<proteinExistence type="inferred from homology"/>
<feature type="signal peptide" evidence="8">
    <location>
        <begin position="1"/>
        <end position="18"/>
    </location>
</feature>
<dbReference type="AlphaFoldDB" id="A0A413VIM9"/>
<dbReference type="GO" id="GO:0009279">
    <property type="term" value="C:cell outer membrane"/>
    <property type="evidence" value="ECO:0007669"/>
    <property type="project" value="UniProtKB-SubCell"/>
</dbReference>
<evidence type="ECO:0000256" key="6">
    <source>
        <dbReference type="ARBA" id="ARBA00023237"/>
    </source>
</evidence>
<dbReference type="Gene3D" id="2.40.170.20">
    <property type="entry name" value="TonB-dependent receptor, beta-barrel domain"/>
    <property type="match status" value="1"/>
</dbReference>
<dbReference type="InterPro" id="IPR012910">
    <property type="entry name" value="Plug_dom"/>
</dbReference>
<dbReference type="EMBL" id="QSGO01000015">
    <property type="protein sequence ID" value="RHB33433.1"/>
    <property type="molecule type" value="Genomic_DNA"/>
</dbReference>
<dbReference type="InterPro" id="IPR008969">
    <property type="entry name" value="CarboxyPept-like_regulatory"/>
</dbReference>
<evidence type="ECO:0000256" key="2">
    <source>
        <dbReference type="ARBA" id="ARBA00022448"/>
    </source>
</evidence>
<dbReference type="Proteomes" id="UP000284379">
    <property type="component" value="Unassembled WGS sequence"/>
</dbReference>